<keyword evidence="4" id="KW-1185">Reference proteome</keyword>
<dbReference type="Pfam" id="PF07484">
    <property type="entry name" value="Collar"/>
    <property type="match status" value="1"/>
</dbReference>
<reference evidence="4" key="1">
    <citation type="submission" date="2016-10" db="EMBL/GenBank/DDBJ databases">
        <authorList>
            <person name="Varghese N."/>
            <person name="Submissions S."/>
        </authorList>
    </citation>
    <scope>NUCLEOTIDE SEQUENCE [LARGE SCALE GENOMIC DNA]</scope>
    <source>
        <strain evidence="4">CGMCC 1.8975</strain>
    </source>
</reference>
<dbReference type="EMBL" id="FNOV01000006">
    <property type="protein sequence ID" value="SDY20589.1"/>
    <property type="molecule type" value="Genomic_DNA"/>
</dbReference>
<sequence>MADFSSSASGSAAGRRSLLQRFQRWLRPGAVARPQALVSMRPNGGQPYVGEIAIFAGNFPPSGWMFCDGSLLPISENETLFQLIGTTYGGDGQESFALPDLRGRAPLHQGNNGTSSYTLAQQGGVESVTLTVAQIPAHTHTPAASTAPGTSASPIGTVPADSGSGSAQYTQATTNLVTQPAQTLGPVGGNQPHDNMQPYLAVNYIISLFGIFPSPT</sequence>
<evidence type="ECO:0000313" key="3">
    <source>
        <dbReference type="EMBL" id="SDY20589.1"/>
    </source>
</evidence>
<dbReference type="InterPro" id="IPR037053">
    <property type="entry name" value="Phage_tail_collar_dom_sf"/>
</dbReference>
<dbReference type="SUPFAM" id="SSF88874">
    <property type="entry name" value="Receptor-binding domain of short tail fibre protein gp12"/>
    <property type="match status" value="1"/>
</dbReference>
<dbReference type="CDD" id="cd22641">
    <property type="entry name" value="C24-like"/>
    <property type="match status" value="1"/>
</dbReference>
<dbReference type="AlphaFoldDB" id="A0A1H3I0F0"/>
<dbReference type="Proteomes" id="UP000199249">
    <property type="component" value="Unassembled WGS sequence"/>
</dbReference>
<dbReference type="Gene3D" id="3.90.1340.10">
    <property type="entry name" value="Phage tail collar domain"/>
    <property type="match status" value="1"/>
</dbReference>
<dbReference type="STRING" id="651662.SAMN04488069_106208"/>
<name>A0A1H3I0F0_9BACT</name>
<organism evidence="3 4">
    <name type="scientific">Hymenobacter psychrophilus</name>
    <dbReference type="NCBI Taxonomy" id="651662"/>
    <lineage>
        <taxon>Bacteria</taxon>
        <taxon>Pseudomonadati</taxon>
        <taxon>Bacteroidota</taxon>
        <taxon>Cytophagia</taxon>
        <taxon>Cytophagales</taxon>
        <taxon>Hymenobacteraceae</taxon>
        <taxon>Hymenobacter</taxon>
    </lineage>
</organism>
<protein>
    <submittedName>
        <fullName evidence="3">Microcystin-dependent protein</fullName>
    </submittedName>
</protein>
<evidence type="ECO:0000259" key="2">
    <source>
        <dbReference type="Pfam" id="PF07484"/>
    </source>
</evidence>
<dbReference type="InterPro" id="IPR011083">
    <property type="entry name" value="Phage_tail_collar_dom"/>
</dbReference>
<proteinExistence type="predicted"/>
<dbReference type="RefSeq" id="WP_317040231.1">
    <property type="nucleotide sequence ID" value="NZ_FNOV01000006.1"/>
</dbReference>
<feature type="region of interest" description="Disordered" evidence="1">
    <location>
        <begin position="140"/>
        <end position="169"/>
    </location>
</feature>
<evidence type="ECO:0000256" key="1">
    <source>
        <dbReference type="SAM" id="MobiDB-lite"/>
    </source>
</evidence>
<feature type="compositionally biased region" description="Low complexity" evidence="1">
    <location>
        <begin position="140"/>
        <end position="154"/>
    </location>
</feature>
<gene>
    <name evidence="3" type="ORF">SAMN04488069_106208</name>
</gene>
<feature type="domain" description="Phage tail collar" evidence="2">
    <location>
        <begin position="50"/>
        <end position="106"/>
    </location>
</feature>
<accession>A0A1H3I0F0</accession>
<evidence type="ECO:0000313" key="4">
    <source>
        <dbReference type="Proteomes" id="UP000199249"/>
    </source>
</evidence>